<proteinExistence type="predicted"/>
<sequence>MSTWKLSGVQDRRKKWVKGVLVCAYATSAVFVVNVILTIVATAIAVAGEGQRTLTAVTIFQGSCGRTKGWTTGLHLVINVLSTVVLAASSYCMQCLSSPSRTEIDRAHAERVWLDVGVSSLRNLTFAGWTRRALWLALMMTSVPIHLIYNSAVFFSLGTTEYNVVLAPADFDFDHPPTHPNASYADCFPANTALNLTSFYTELPTFQNLTTQDCIKRYATNFPANLGTLILVTRNGTVASDSLEWVVAGNPTVNYGNDELTSGYGWMCQANDRTAETAQSCDESQLLQKANEWSIALRVPWSGPVVNATMDLPSGPTTWPTSLNLDVSTLEQTLAGFPTATQLEQALRNETYWQNQTWAQAVRVQATEARECALDYQVSTRYAPSHTVDYCLSQAATEHCELQFSPMIALLVLACNIVKIVCMFLTARTDRRDIFLTVGDAVASFLTRPDPTTAGMGLLSRANLTQGPQPWRSRRAAYWRLATKQTASPRAQPWAMLVPRQRWMAAVRLSQWVGTILVCLGVMSLGGYFLSTALQSLRDELYRTTMTGLWDLGFGTATPYTIIPFRHSTVIAMALLANCPQLVVSTAYFLYNNLLTHMLLVAEYDDYASQRKPLRVSWPEGVQRSSYYLSLPYRYSLPLAVASMVLHWLVSASLFYVEVIPFDTWGNAVYNDQIIACGYAPIGIICAILLGFVMTSSILILGLRRLQSHMPLAGSCSAAISAACHPQSPEEHALKPIMWGEILVSPEARADGEQSAASDGDRGDLDGGGKDGRRRRGYSRLAEGSGDGEGGHGHCSFTCEEVTAPSLSRMYI</sequence>
<protein>
    <recommendedName>
        <fullName evidence="3">DUF6536 domain-containing protein</fullName>
    </recommendedName>
</protein>
<evidence type="ECO:0000313" key="5">
    <source>
        <dbReference type="Proteomes" id="UP000247233"/>
    </source>
</evidence>
<dbReference type="STRING" id="1448321.A0A317WQH2"/>
<feature type="region of interest" description="Disordered" evidence="1">
    <location>
        <begin position="750"/>
        <end position="797"/>
    </location>
</feature>
<feature type="transmembrane region" description="Helical" evidence="2">
    <location>
        <begin position="133"/>
        <end position="157"/>
    </location>
</feature>
<keyword evidence="2" id="KW-0472">Membrane</keyword>
<gene>
    <name evidence="4" type="ORF">BO70DRAFT_287518</name>
</gene>
<keyword evidence="2" id="KW-0812">Transmembrane</keyword>
<dbReference type="InterPro" id="IPR046623">
    <property type="entry name" value="DUF6536"/>
</dbReference>
<dbReference type="PANTHER" id="PTHR35395">
    <property type="entry name" value="DUF6536 DOMAIN-CONTAINING PROTEIN"/>
    <property type="match status" value="1"/>
</dbReference>
<evidence type="ECO:0000256" key="1">
    <source>
        <dbReference type="SAM" id="MobiDB-lite"/>
    </source>
</evidence>
<accession>A0A317WQH2</accession>
<feature type="transmembrane region" description="Helical" evidence="2">
    <location>
        <begin position="20"/>
        <end position="47"/>
    </location>
</feature>
<dbReference type="Pfam" id="PF20163">
    <property type="entry name" value="DUF6536"/>
    <property type="match status" value="1"/>
</dbReference>
<dbReference type="EMBL" id="MSFL01000006">
    <property type="protein sequence ID" value="PWY87377.1"/>
    <property type="molecule type" value="Genomic_DNA"/>
</dbReference>
<dbReference type="VEuPathDB" id="FungiDB:BO70DRAFT_287518"/>
<feature type="transmembrane region" description="Helical" evidence="2">
    <location>
        <begin position="679"/>
        <end position="703"/>
    </location>
</feature>
<dbReference type="Proteomes" id="UP000247233">
    <property type="component" value="Unassembled WGS sequence"/>
</dbReference>
<feature type="transmembrane region" description="Helical" evidence="2">
    <location>
        <begin position="76"/>
        <end position="96"/>
    </location>
</feature>
<comment type="caution">
    <text evidence="4">The sequence shown here is derived from an EMBL/GenBank/DDBJ whole genome shotgun (WGS) entry which is preliminary data.</text>
</comment>
<feature type="transmembrane region" description="Helical" evidence="2">
    <location>
        <begin position="407"/>
        <end position="427"/>
    </location>
</feature>
<dbReference type="GeneID" id="37061481"/>
<evidence type="ECO:0000256" key="2">
    <source>
        <dbReference type="SAM" id="Phobius"/>
    </source>
</evidence>
<dbReference type="AlphaFoldDB" id="A0A317WQH2"/>
<dbReference type="OrthoDB" id="5429634at2759"/>
<evidence type="ECO:0000313" key="4">
    <source>
        <dbReference type="EMBL" id="PWY87377.1"/>
    </source>
</evidence>
<keyword evidence="5" id="KW-1185">Reference proteome</keyword>
<feature type="transmembrane region" description="Helical" evidence="2">
    <location>
        <begin position="509"/>
        <end position="530"/>
    </location>
</feature>
<dbReference type="RefSeq" id="XP_025401260.1">
    <property type="nucleotide sequence ID" value="XM_025539244.1"/>
</dbReference>
<feature type="domain" description="DUF6536" evidence="3">
    <location>
        <begin position="16"/>
        <end position="171"/>
    </location>
</feature>
<organism evidence="4 5">
    <name type="scientific">Aspergillus heteromorphus CBS 117.55</name>
    <dbReference type="NCBI Taxonomy" id="1448321"/>
    <lineage>
        <taxon>Eukaryota</taxon>
        <taxon>Fungi</taxon>
        <taxon>Dikarya</taxon>
        <taxon>Ascomycota</taxon>
        <taxon>Pezizomycotina</taxon>
        <taxon>Eurotiomycetes</taxon>
        <taxon>Eurotiomycetidae</taxon>
        <taxon>Eurotiales</taxon>
        <taxon>Aspergillaceae</taxon>
        <taxon>Aspergillus</taxon>
        <taxon>Aspergillus subgen. Circumdati</taxon>
    </lineage>
</organism>
<feature type="transmembrane region" description="Helical" evidence="2">
    <location>
        <begin position="637"/>
        <end position="659"/>
    </location>
</feature>
<feature type="transmembrane region" description="Helical" evidence="2">
    <location>
        <begin position="570"/>
        <end position="591"/>
    </location>
</feature>
<feature type="compositionally biased region" description="Basic and acidic residues" evidence="1">
    <location>
        <begin position="759"/>
        <end position="771"/>
    </location>
</feature>
<reference evidence="4 5" key="1">
    <citation type="submission" date="2016-12" db="EMBL/GenBank/DDBJ databases">
        <title>The genomes of Aspergillus section Nigri reveals drivers in fungal speciation.</title>
        <authorList>
            <consortium name="DOE Joint Genome Institute"/>
            <person name="Vesth T.C."/>
            <person name="Nybo J."/>
            <person name="Theobald S."/>
            <person name="Brandl J."/>
            <person name="Frisvad J.C."/>
            <person name="Nielsen K.F."/>
            <person name="Lyhne E.K."/>
            <person name="Kogle M.E."/>
            <person name="Kuo A."/>
            <person name="Riley R."/>
            <person name="Clum A."/>
            <person name="Nolan M."/>
            <person name="Lipzen A."/>
            <person name="Salamov A."/>
            <person name="Henrissat B."/>
            <person name="Wiebenga A."/>
            <person name="De Vries R.P."/>
            <person name="Grigoriev I.V."/>
            <person name="Mortensen U.H."/>
            <person name="Andersen M.R."/>
            <person name="Baker S.E."/>
        </authorList>
    </citation>
    <scope>NUCLEOTIDE SEQUENCE [LARGE SCALE GENOMIC DNA]</scope>
    <source>
        <strain evidence="4 5">CBS 117.55</strain>
    </source>
</reference>
<keyword evidence="2" id="KW-1133">Transmembrane helix</keyword>
<evidence type="ECO:0000259" key="3">
    <source>
        <dbReference type="Pfam" id="PF20163"/>
    </source>
</evidence>
<name>A0A317WQH2_9EURO</name>
<dbReference type="PANTHER" id="PTHR35395:SF1">
    <property type="entry name" value="DUF6536 DOMAIN-CONTAINING PROTEIN"/>
    <property type="match status" value="1"/>
</dbReference>